<dbReference type="GO" id="GO:0008556">
    <property type="term" value="F:P-type potassium transmembrane transporter activity"/>
    <property type="evidence" value="ECO:0007669"/>
    <property type="project" value="InterPro"/>
</dbReference>
<dbReference type="NCBIfam" id="NF001454">
    <property type="entry name" value="PRK00315.1"/>
    <property type="match status" value="1"/>
</dbReference>
<keyword evidence="8 11" id="KW-1133">Transmembrane helix</keyword>
<dbReference type="HAMAP" id="MF_00276">
    <property type="entry name" value="KdpC"/>
    <property type="match status" value="1"/>
</dbReference>
<gene>
    <name evidence="11" type="primary">kdpC</name>
    <name evidence="13" type="ordered locus">Snov_1544</name>
</gene>
<dbReference type="HOGENOM" id="CLU_077094_2_0_5"/>
<evidence type="ECO:0000313" key="13">
    <source>
        <dbReference type="EMBL" id="ADH88853.1"/>
    </source>
</evidence>
<keyword evidence="4 11" id="KW-0812">Transmembrane</keyword>
<keyword evidence="5 11" id="KW-0547">Nucleotide-binding</keyword>
<evidence type="ECO:0000256" key="4">
    <source>
        <dbReference type="ARBA" id="ARBA00022692"/>
    </source>
</evidence>
<accession>D7A9S7</accession>
<dbReference type="InterPro" id="IPR003820">
    <property type="entry name" value="KdpC"/>
</dbReference>
<dbReference type="OrthoDB" id="9788285at2"/>
<dbReference type="GO" id="GO:0005886">
    <property type="term" value="C:plasma membrane"/>
    <property type="evidence" value="ECO:0007669"/>
    <property type="project" value="UniProtKB-SubCell"/>
</dbReference>
<keyword evidence="1 11" id="KW-0813">Transport</keyword>
<keyword evidence="2 11" id="KW-1003">Cell membrane</keyword>
<keyword evidence="6 11" id="KW-0067">ATP-binding</keyword>
<evidence type="ECO:0000313" key="14">
    <source>
        <dbReference type="Proteomes" id="UP000006633"/>
    </source>
</evidence>
<name>D7A9S7_ANCN5</name>
<dbReference type="PANTHER" id="PTHR30042">
    <property type="entry name" value="POTASSIUM-TRANSPORTING ATPASE C CHAIN"/>
    <property type="match status" value="1"/>
</dbReference>
<dbReference type="eggNOG" id="COG2156">
    <property type="taxonomic scope" value="Bacteria"/>
</dbReference>
<protein>
    <recommendedName>
        <fullName evidence="11">Potassium-transporting ATPase KdpC subunit</fullName>
    </recommendedName>
    <alternativeName>
        <fullName evidence="11">ATP phosphohydrolase [potassium-transporting] C chain</fullName>
    </alternativeName>
    <alternativeName>
        <fullName evidence="11">Potassium-binding and translocating subunit C</fullName>
    </alternativeName>
    <alternativeName>
        <fullName evidence="11">Potassium-translocating ATPase C chain</fullName>
    </alternativeName>
</protein>
<dbReference type="EMBL" id="CP002026">
    <property type="protein sequence ID" value="ADH88853.1"/>
    <property type="molecule type" value="Genomic_DNA"/>
</dbReference>
<sequence>MLAQLRPAVTLLIAFTLLTGLAYPLAMVEVSEALFPSQARGSLVVKNGAVVGSSLIGQTFAEDRYFHPRPSAAGNGYDAAASSGTNLGPTSAKLAERLKTDAAALRAAGVEGPIPADAITTSGSGLDPDISPANAMTQVARVAKARNVDEALVRDLVTAHIEQPQLGMFGDPRVNVLALNLALDTAAPVAPASPAPSNAAPATVSGS</sequence>
<dbReference type="PANTHER" id="PTHR30042:SF2">
    <property type="entry name" value="POTASSIUM-TRANSPORTING ATPASE KDPC SUBUNIT"/>
    <property type="match status" value="1"/>
</dbReference>
<dbReference type="GO" id="GO:0005524">
    <property type="term" value="F:ATP binding"/>
    <property type="evidence" value="ECO:0007669"/>
    <property type="project" value="UniProtKB-UniRule"/>
</dbReference>
<evidence type="ECO:0000256" key="2">
    <source>
        <dbReference type="ARBA" id="ARBA00022475"/>
    </source>
</evidence>
<evidence type="ECO:0000256" key="10">
    <source>
        <dbReference type="ARBA" id="ARBA00023136"/>
    </source>
</evidence>
<dbReference type="RefSeq" id="WP_013166357.1">
    <property type="nucleotide sequence ID" value="NC_014217.1"/>
</dbReference>
<comment type="subunit">
    <text evidence="11">The system is composed of three essential subunits: KdpA, KdpB and KdpC.</text>
</comment>
<keyword evidence="7 11" id="KW-0630">Potassium</keyword>
<dbReference type="PIRSF" id="PIRSF001296">
    <property type="entry name" value="K_ATPase_KdpC"/>
    <property type="match status" value="1"/>
</dbReference>
<comment type="function">
    <text evidence="11">Part of the high-affinity ATP-driven potassium transport (or Kdp) system, which catalyzes the hydrolysis of ATP coupled with the electrogenic transport of potassium into the cytoplasm. This subunit acts as a catalytic chaperone that increases the ATP-binding affinity of the ATP-hydrolyzing subunit KdpB by the formation of a transient KdpB/KdpC/ATP ternary complex.</text>
</comment>
<evidence type="ECO:0000256" key="8">
    <source>
        <dbReference type="ARBA" id="ARBA00022989"/>
    </source>
</evidence>
<dbReference type="Proteomes" id="UP000006633">
    <property type="component" value="Chromosome"/>
</dbReference>
<keyword evidence="10 11" id="KW-0472">Membrane</keyword>
<evidence type="ECO:0000256" key="12">
    <source>
        <dbReference type="SAM" id="MobiDB-lite"/>
    </source>
</evidence>
<dbReference type="GO" id="GO:0016787">
    <property type="term" value="F:hydrolase activity"/>
    <property type="evidence" value="ECO:0007669"/>
    <property type="project" value="UniProtKB-KW"/>
</dbReference>
<comment type="similarity">
    <text evidence="11">Belongs to the KdpC family.</text>
</comment>
<evidence type="ECO:0000256" key="7">
    <source>
        <dbReference type="ARBA" id="ARBA00022958"/>
    </source>
</evidence>
<organism evidence="13 14">
    <name type="scientific">Ancylobacter novellus (strain ATCC 8093 / DSM 506 / JCM 20403 / CCM 1077 / IAM 12100 / NBRC 12443 / NCIMB 10456)</name>
    <name type="common">Starkeya novella</name>
    <dbReference type="NCBI Taxonomy" id="639283"/>
    <lineage>
        <taxon>Bacteria</taxon>
        <taxon>Pseudomonadati</taxon>
        <taxon>Pseudomonadota</taxon>
        <taxon>Alphaproteobacteria</taxon>
        <taxon>Hyphomicrobiales</taxon>
        <taxon>Xanthobacteraceae</taxon>
        <taxon>Ancylobacter</taxon>
    </lineage>
</organism>
<keyword evidence="11" id="KW-0997">Cell inner membrane</keyword>
<keyword evidence="14" id="KW-1185">Reference proteome</keyword>
<keyword evidence="9 11" id="KW-0406">Ion transport</keyword>
<keyword evidence="13" id="KW-0378">Hydrolase</keyword>
<evidence type="ECO:0000256" key="3">
    <source>
        <dbReference type="ARBA" id="ARBA00022538"/>
    </source>
</evidence>
<keyword evidence="3 11" id="KW-0633">Potassium transport</keyword>
<dbReference type="Pfam" id="PF02669">
    <property type="entry name" value="KdpC"/>
    <property type="match status" value="1"/>
</dbReference>
<dbReference type="NCBIfam" id="TIGR00681">
    <property type="entry name" value="kdpC"/>
    <property type="match status" value="1"/>
</dbReference>
<evidence type="ECO:0000256" key="6">
    <source>
        <dbReference type="ARBA" id="ARBA00022840"/>
    </source>
</evidence>
<evidence type="ECO:0000256" key="11">
    <source>
        <dbReference type="HAMAP-Rule" id="MF_00276"/>
    </source>
</evidence>
<reference evidence="13 14" key="1">
    <citation type="journal article" date="2012" name="Stand. Genomic Sci.">
        <title>Complete genome sequence of the facultatively chemolithoautotrophic and methylotrophic alpha Proteobacterium Starkeya novella type strain (ATCC 8093(T)).</title>
        <authorList>
            <person name="Kappler U."/>
            <person name="Davenport K."/>
            <person name="Beatson S."/>
            <person name="Lucas S."/>
            <person name="Lapidus A."/>
            <person name="Copeland A."/>
            <person name="Berry K.W."/>
            <person name="Glavina Del Rio T."/>
            <person name="Hammon N."/>
            <person name="Dalin E."/>
            <person name="Tice H."/>
            <person name="Pitluck S."/>
            <person name="Richardson P."/>
            <person name="Bruce D."/>
            <person name="Goodwin L.A."/>
            <person name="Han C."/>
            <person name="Tapia R."/>
            <person name="Detter J.C."/>
            <person name="Chang Y.J."/>
            <person name="Jeffries C.D."/>
            <person name="Land M."/>
            <person name="Hauser L."/>
            <person name="Kyrpides N.C."/>
            <person name="Goker M."/>
            <person name="Ivanova N."/>
            <person name="Klenk H.P."/>
            <person name="Woyke T."/>
        </authorList>
    </citation>
    <scope>NUCLEOTIDE SEQUENCE [LARGE SCALE GENOMIC DNA]</scope>
    <source>
        <strain evidence="14">ATCC 8093 / DSM 506 / JCM 20403 / CCM 1077 / IAM 12100 / NBRC 12443 / NCIMB 10456</strain>
    </source>
</reference>
<comment type="subcellular location">
    <subcellularLocation>
        <location evidence="11">Cell inner membrane</location>
        <topology evidence="11">Single-pass membrane protein</topology>
    </subcellularLocation>
</comment>
<feature type="region of interest" description="Disordered" evidence="12">
    <location>
        <begin position="188"/>
        <end position="207"/>
    </location>
</feature>
<proteinExistence type="inferred from homology"/>
<dbReference type="STRING" id="639283.Snov_1544"/>
<evidence type="ECO:0000256" key="1">
    <source>
        <dbReference type="ARBA" id="ARBA00022448"/>
    </source>
</evidence>
<evidence type="ECO:0000256" key="5">
    <source>
        <dbReference type="ARBA" id="ARBA00022741"/>
    </source>
</evidence>
<dbReference type="KEGG" id="sno:Snov_1544"/>
<dbReference type="AlphaFoldDB" id="D7A9S7"/>
<evidence type="ECO:0000256" key="9">
    <source>
        <dbReference type="ARBA" id="ARBA00023065"/>
    </source>
</evidence>